<keyword evidence="3" id="KW-1185">Reference proteome</keyword>
<comment type="caution">
    <text evidence="2">The sequence shown here is derived from an EMBL/GenBank/DDBJ whole genome shotgun (WGS) entry which is preliminary data.</text>
</comment>
<evidence type="ECO:0000313" key="2">
    <source>
        <dbReference type="EMBL" id="MFC6237946.1"/>
    </source>
</evidence>
<keyword evidence="1" id="KW-1133">Transmembrane helix</keyword>
<name>A0ABW1T099_9ACTN</name>
<keyword evidence="1" id="KW-0812">Transmembrane</keyword>
<evidence type="ECO:0000256" key="1">
    <source>
        <dbReference type="SAM" id="Phobius"/>
    </source>
</evidence>
<keyword evidence="1" id="KW-0472">Membrane</keyword>
<proteinExistence type="predicted"/>
<evidence type="ECO:0000313" key="3">
    <source>
        <dbReference type="Proteomes" id="UP001596138"/>
    </source>
</evidence>
<protein>
    <recommendedName>
        <fullName evidence="4">PH domain-containing protein</fullName>
    </recommendedName>
</protein>
<dbReference type="RefSeq" id="WP_386765707.1">
    <property type="nucleotide sequence ID" value="NZ_JBHSTI010000008.1"/>
</dbReference>
<sequence length="193" mass="21813">MTDDPRRPKPLFRVFDRDPDRHRPVDGDYVQSAYIRLHRPGPWRTALVVVLAFTTAWASLAVVLAVTVARTFPAKLTVLAVAALPLMVLYLLTARILSVGVYANDRSLKQNRVRSAYECDWVDVVDVRRVVERVRVLGLGPRADGERMVVVMRDGDEIATTITTHSPDFFLRSEAFDQAALAVERWWQQGRAA</sequence>
<dbReference type="EMBL" id="JBHSTI010000008">
    <property type="protein sequence ID" value="MFC6237946.1"/>
    <property type="molecule type" value="Genomic_DNA"/>
</dbReference>
<accession>A0ABW1T099</accession>
<reference evidence="3" key="1">
    <citation type="journal article" date="2019" name="Int. J. Syst. Evol. Microbiol.">
        <title>The Global Catalogue of Microorganisms (GCM) 10K type strain sequencing project: providing services to taxonomists for standard genome sequencing and annotation.</title>
        <authorList>
            <consortium name="The Broad Institute Genomics Platform"/>
            <consortium name="The Broad Institute Genome Sequencing Center for Infectious Disease"/>
            <person name="Wu L."/>
            <person name="Ma J."/>
        </authorList>
    </citation>
    <scope>NUCLEOTIDE SEQUENCE [LARGE SCALE GENOMIC DNA]</scope>
    <source>
        <strain evidence="3">CGMCC 4.7317</strain>
    </source>
</reference>
<feature type="transmembrane region" description="Helical" evidence="1">
    <location>
        <begin position="78"/>
        <end position="103"/>
    </location>
</feature>
<dbReference type="Proteomes" id="UP001596138">
    <property type="component" value="Unassembled WGS sequence"/>
</dbReference>
<organism evidence="2 3">
    <name type="scientific">Longivirga aurantiaca</name>
    <dbReference type="NCBI Taxonomy" id="1837743"/>
    <lineage>
        <taxon>Bacteria</taxon>
        <taxon>Bacillati</taxon>
        <taxon>Actinomycetota</taxon>
        <taxon>Actinomycetes</taxon>
        <taxon>Sporichthyales</taxon>
        <taxon>Sporichthyaceae</taxon>
        <taxon>Longivirga</taxon>
    </lineage>
</organism>
<feature type="transmembrane region" description="Helical" evidence="1">
    <location>
        <begin position="46"/>
        <end position="66"/>
    </location>
</feature>
<evidence type="ECO:0008006" key="4">
    <source>
        <dbReference type="Google" id="ProtNLM"/>
    </source>
</evidence>
<gene>
    <name evidence="2" type="ORF">ACFQGU_08655</name>
</gene>